<keyword evidence="3" id="KW-0813">Transport</keyword>
<gene>
    <name evidence="11" type="primary">yajC</name>
    <name evidence="11" type="ORF">ACFSCS_14745</name>
</gene>
<keyword evidence="9" id="KW-0472">Membrane</keyword>
<accession>A0ABW4RYM8</accession>
<comment type="caution">
    <text evidence="11">The sequence shown here is derived from an EMBL/GenBank/DDBJ whole genome shotgun (WGS) entry which is preliminary data.</text>
</comment>
<dbReference type="NCBIfam" id="TIGR00739">
    <property type="entry name" value="yajC"/>
    <property type="match status" value="1"/>
</dbReference>
<evidence type="ECO:0000256" key="9">
    <source>
        <dbReference type="ARBA" id="ARBA00023136"/>
    </source>
</evidence>
<keyword evidence="7" id="KW-1133">Transmembrane helix</keyword>
<keyword evidence="4" id="KW-1003">Cell membrane</keyword>
<sequence length="156" mass="16640">MTTLLIIVLAMVLFSFLLQRPLKKQQEAAAQMRESLGEGSRVMLTTGLFGTVTHVGAEQVIVELAPGVEVTCLKQAIAKLVAPEDEEFVFADETDEAVAPVAVDDGEAFAQPVTEAHPVDGIEPGTDGDTMTDAPRGTGDSLGYPEQLDTDRPRTN</sequence>
<evidence type="ECO:0000313" key="12">
    <source>
        <dbReference type="Proteomes" id="UP001597326"/>
    </source>
</evidence>
<protein>
    <submittedName>
        <fullName evidence="11">Preprotein translocase subunit YajC</fullName>
    </submittedName>
</protein>
<keyword evidence="12" id="KW-1185">Reference proteome</keyword>
<evidence type="ECO:0000256" key="3">
    <source>
        <dbReference type="ARBA" id="ARBA00022448"/>
    </source>
</evidence>
<reference evidence="12" key="1">
    <citation type="journal article" date="2019" name="Int. J. Syst. Evol. Microbiol.">
        <title>The Global Catalogue of Microorganisms (GCM) 10K type strain sequencing project: providing services to taxonomists for standard genome sequencing and annotation.</title>
        <authorList>
            <consortium name="The Broad Institute Genomics Platform"/>
            <consortium name="The Broad Institute Genome Sequencing Center for Infectious Disease"/>
            <person name="Wu L."/>
            <person name="Ma J."/>
        </authorList>
    </citation>
    <scope>NUCLEOTIDE SEQUENCE [LARGE SCALE GENOMIC DNA]</scope>
    <source>
        <strain evidence="12">CAIM 431</strain>
    </source>
</reference>
<proteinExistence type="inferred from homology"/>
<evidence type="ECO:0000256" key="10">
    <source>
        <dbReference type="SAM" id="MobiDB-lite"/>
    </source>
</evidence>
<dbReference type="Proteomes" id="UP001597326">
    <property type="component" value="Unassembled WGS sequence"/>
</dbReference>
<comment type="subcellular location">
    <subcellularLocation>
        <location evidence="1">Cell membrane</location>
        <topology evidence="1">Single-pass membrane protein</topology>
    </subcellularLocation>
</comment>
<name>A0ABW4RYM8_9ACTN</name>
<dbReference type="SMART" id="SM01323">
    <property type="entry name" value="YajC"/>
    <property type="match status" value="1"/>
</dbReference>
<dbReference type="EMBL" id="JBHUFZ010000033">
    <property type="protein sequence ID" value="MFD1891430.1"/>
    <property type="molecule type" value="Genomic_DNA"/>
</dbReference>
<dbReference type="PANTHER" id="PTHR33909">
    <property type="entry name" value="SEC TRANSLOCON ACCESSORY COMPLEX SUBUNIT YAJC"/>
    <property type="match status" value="1"/>
</dbReference>
<evidence type="ECO:0000256" key="7">
    <source>
        <dbReference type="ARBA" id="ARBA00022989"/>
    </source>
</evidence>
<evidence type="ECO:0000313" key="11">
    <source>
        <dbReference type="EMBL" id="MFD1891430.1"/>
    </source>
</evidence>
<dbReference type="InterPro" id="IPR003849">
    <property type="entry name" value="Preprotein_translocase_YajC"/>
</dbReference>
<dbReference type="RefSeq" id="WP_343875818.1">
    <property type="nucleotide sequence ID" value="NZ_BAAAIX010000034.1"/>
</dbReference>
<keyword evidence="6" id="KW-0653">Protein transport</keyword>
<dbReference type="PRINTS" id="PR01853">
    <property type="entry name" value="YAJCTRNLCASE"/>
</dbReference>
<evidence type="ECO:0000256" key="2">
    <source>
        <dbReference type="ARBA" id="ARBA00006742"/>
    </source>
</evidence>
<organism evidence="11 12">
    <name type="scientific">Luteococcus peritonei</name>
    <dbReference type="NCBI Taxonomy" id="88874"/>
    <lineage>
        <taxon>Bacteria</taxon>
        <taxon>Bacillati</taxon>
        <taxon>Actinomycetota</taxon>
        <taxon>Actinomycetes</taxon>
        <taxon>Propionibacteriales</taxon>
        <taxon>Propionibacteriaceae</taxon>
        <taxon>Luteococcus</taxon>
    </lineage>
</organism>
<evidence type="ECO:0000256" key="6">
    <source>
        <dbReference type="ARBA" id="ARBA00022927"/>
    </source>
</evidence>
<evidence type="ECO:0000256" key="1">
    <source>
        <dbReference type="ARBA" id="ARBA00004162"/>
    </source>
</evidence>
<feature type="region of interest" description="Disordered" evidence="10">
    <location>
        <begin position="112"/>
        <end position="156"/>
    </location>
</feature>
<evidence type="ECO:0000256" key="4">
    <source>
        <dbReference type="ARBA" id="ARBA00022475"/>
    </source>
</evidence>
<dbReference type="PANTHER" id="PTHR33909:SF1">
    <property type="entry name" value="SEC TRANSLOCON ACCESSORY COMPLEX SUBUNIT YAJC"/>
    <property type="match status" value="1"/>
</dbReference>
<comment type="similarity">
    <text evidence="2">Belongs to the YajC family.</text>
</comment>
<dbReference type="Pfam" id="PF02699">
    <property type="entry name" value="YajC"/>
    <property type="match status" value="1"/>
</dbReference>
<evidence type="ECO:0000256" key="5">
    <source>
        <dbReference type="ARBA" id="ARBA00022692"/>
    </source>
</evidence>
<keyword evidence="8" id="KW-0811">Translocation</keyword>
<keyword evidence="5" id="KW-0812">Transmembrane</keyword>
<evidence type="ECO:0000256" key="8">
    <source>
        <dbReference type="ARBA" id="ARBA00023010"/>
    </source>
</evidence>